<proteinExistence type="predicted"/>
<protein>
    <submittedName>
        <fullName evidence="1">Uncharacterized protein</fullName>
    </submittedName>
</protein>
<comment type="caution">
    <text evidence="1">The sequence shown here is derived from an EMBL/GenBank/DDBJ whole genome shotgun (WGS) entry which is preliminary data.</text>
</comment>
<sequence length="66" mass="7556">MAKLFPEIDRVIIRKVVKNPNIKEVICFDDKGNQSLCLDLHVNELITLRDALNDFLGNSKNFPVET</sequence>
<organism evidence="1">
    <name type="scientific">marine sediment metagenome</name>
    <dbReference type="NCBI Taxonomy" id="412755"/>
    <lineage>
        <taxon>unclassified sequences</taxon>
        <taxon>metagenomes</taxon>
        <taxon>ecological metagenomes</taxon>
    </lineage>
</organism>
<dbReference type="AlphaFoldDB" id="A0A0F9PSR5"/>
<name>A0A0F9PSR5_9ZZZZ</name>
<accession>A0A0F9PSR5</accession>
<dbReference type="EMBL" id="LAZR01002195">
    <property type="protein sequence ID" value="KKN33214.1"/>
    <property type="molecule type" value="Genomic_DNA"/>
</dbReference>
<gene>
    <name evidence="1" type="ORF">LCGC14_0806090</name>
</gene>
<reference evidence="1" key="1">
    <citation type="journal article" date="2015" name="Nature">
        <title>Complex archaea that bridge the gap between prokaryotes and eukaryotes.</title>
        <authorList>
            <person name="Spang A."/>
            <person name="Saw J.H."/>
            <person name="Jorgensen S.L."/>
            <person name="Zaremba-Niedzwiedzka K."/>
            <person name="Martijn J."/>
            <person name="Lind A.E."/>
            <person name="van Eijk R."/>
            <person name="Schleper C."/>
            <person name="Guy L."/>
            <person name="Ettema T.J."/>
        </authorList>
    </citation>
    <scope>NUCLEOTIDE SEQUENCE</scope>
</reference>
<evidence type="ECO:0000313" key="1">
    <source>
        <dbReference type="EMBL" id="KKN33214.1"/>
    </source>
</evidence>